<keyword evidence="1" id="KW-0812">Transmembrane</keyword>
<sequence length="36" mass="4300">MLPIWRICVRCSLHLAFSFFFHLFGATFIPFLCFDC</sequence>
<keyword evidence="1" id="KW-0472">Membrane</keyword>
<proteinExistence type="predicted"/>
<reference evidence="2" key="1">
    <citation type="submission" date="2018-02" db="EMBL/GenBank/DDBJ databases">
        <title>Rhizophora mucronata_Transcriptome.</title>
        <authorList>
            <person name="Meera S.P."/>
            <person name="Sreeshan A."/>
            <person name="Augustine A."/>
        </authorList>
    </citation>
    <scope>NUCLEOTIDE SEQUENCE</scope>
    <source>
        <tissue evidence="2">Leaf</tissue>
    </source>
</reference>
<feature type="transmembrane region" description="Helical" evidence="1">
    <location>
        <begin position="12"/>
        <end position="32"/>
    </location>
</feature>
<organism evidence="2">
    <name type="scientific">Rhizophora mucronata</name>
    <name type="common">Asiatic mangrove</name>
    <dbReference type="NCBI Taxonomy" id="61149"/>
    <lineage>
        <taxon>Eukaryota</taxon>
        <taxon>Viridiplantae</taxon>
        <taxon>Streptophyta</taxon>
        <taxon>Embryophyta</taxon>
        <taxon>Tracheophyta</taxon>
        <taxon>Spermatophyta</taxon>
        <taxon>Magnoliopsida</taxon>
        <taxon>eudicotyledons</taxon>
        <taxon>Gunneridae</taxon>
        <taxon>Pentapetalae</taxon>
        <taxon>rosids</taxon>
        <taxon>fabids</taxon>
        <taxon>Malpighiales</taxon>
        <taxon>Rhizophoraceae</taxon>
        <taxon>Rhizophora</taxon>
    </lineage>
</organism>
<dbReference type="AlphaFoldDB" id="A0A2P2III4"/>
<evidence type="ECO:0000313" key="2">
    <source>
        <dbReference type="EMBL" id="MBW81036.1"/>
    </source>
</evidence>
<dbReference type="EMBL" id="GGEC01000553">
    <property type="protein sequence ID" value="MBW81036.1"/>
    <property type="molecule type" value="Transcribed_RNA"/>
</dbReference>
<keyword evidence="1" id="KW-1133">Transmembrane helix</keyword>
<accession>A0A2P2III4</accession>
<protein>
    <submittedName>
        <fullName evidence="2">Uncharacterized protein</fullName>
    </submittedName>
</protein>
<name>A0A2P2III4_RHIMU</name>
<evidence type="ECO:0000256" key="1">
    <source>
        <dbReference type="SAM" id="Phobius"/>
    </source>
</evidence>